<dbReference type="PANTHER" id="PTHR33671">
    <property type="entry name" value="N-METHYLTRANSFERASE, PUTATIVE (DUF688)-RELATED"/>
    <property type="match status" value="1"/>
</dbReference>
<protein>
    <submittedName>
        <fullName evidence="2">Uncharacterized protein</fullName>
    </submittedName>
</protein>
<accession>A0AAP0KLJ7</accession>
<organism evidence="2 3">
    <name type="scientific">Stephania japonica</name>
    <dbReference type="NCBI Taxonomy" id="461633"/>
    <lineage>
        <taxon>Eukaryota</taxon>
        <taxon>Viridiplantae</taxon>
        <taxon>Streptophyta</taxon>
        <taxon>Embryophyta</taxon>
        <taxon>Tracheophyta</taxon>
        <taxon>Spermatophyta</taxon>
        <taxon>Magnoliopsida</taxon>
        <taxon>Ranunculales</taxon>
        <taxon>Menispermaceae</taxon>
        <taxon>Menispermoideae</taxon>
        <taxon>Cissampelideae</taxon>
        <taxon>Stephania</taxon>
    </lineage>
</organism>
<dbReference type="Pfam" id="PF05097">
    <property type="entry name" value="DUF688"/>
    <property type="match status" value="1"/>
</dbReference>
<evidence type="ECO:0000313" key="3">
    <source>
        <dbReference type="Proteomes" id="UP001417504"/>
    </source>
</evidence>
<name>A0AAP0KLJ7_9MAGN</name>
<feature type="compositionally biased region" description="Polar residues" evidence="1">
    <location>
        <begin position="192"/>
        <end position="201"/>
    </location>
</feature>
<dbReference type="Proteomes" id="UP001417504">
    <property type="component" value="Unassembled WGS sequence"/>
</dbReference>
<dbReference type="PANTHER" id="PTHR33671:SF1">
    <property type="entry name" value="DUF688 FAMILY PROTEIN"/>
    <property type="match status" value="1"/>
</dbReference>
<evidence type="ECO:0000256" key="1">
    <source>
        <dbReference type="SAM" id="MobiDB-lite"/>
    </source>
</evidence>
<dbReference type="AlphaFoldDB" id="A0AAP0KLJ7"/>
<sequence length="300" mass="33153">MEDHIHATKRRLRKLNLNAPILSTRRVGSPSGGATGSTTSNLDWRRSFHDTSNRIPFSWEQVPGTPKGLALASVAVNDNPPRPSLPPCRRYPHHRRNSSATDHYCDDNDMFSDAVDVFSLSDSLDVEDSASESRRLESLEFDIDESRSASAILSPNFIIRRFIPDANALASSYSTSTISNSSPYKCGRDDQGTTNSQQVSEQCVQRATSRQAYSPPRACGIGLLFPWRARNTVCGVKKPVRQGFHCPVKRNYGMTPKGTAEDAHIKCSNKGSHNSTFVLSDSPRITQKLKIRSASNNTEV</sequence>
<reference evidence="2 3" key="1">
    <citation type="submission" date="2024-01" db="EMBL/GenBank/DDBJ databases">
        <title>Genome assemblies of Stephania.</title>
        <authorList>
            <person name="Yang L."/>
        </authorList>
    </citation>
    <scope>NUCLEOTIDE SEQUENCE [LARGE SCALE GENOMIC DNA]</scope>
    <source>
        <strain evidence="2">QJT</strain>
        <tissue evidence="2">Leaf</tissue>
    </source>
</reference>
<proteinExistence type="predicted"/>
<comment type="caution">
    <text evidence="2">The sequence shown here is derived from an EMBL/GenBank/DDBJ whole genome shotgun (WGS) entry which is preliminary data.</text>
</comment>
<feature type="region of interest" description="Disordered" evidence="1">
    <location>
        <begin position="177"/>
        <end position="201"/>
    </location>
</feature>
<keyword evidence="3" id="KW-1185">Reference proteome</keyword>
<dbReference type="EMBL" id="JBBNAE010000001">
    <property type="protein sequence ID" value="KAK9154008.1"/>
    <property type="molecule type" value="Genomic_DNA"/>
</dbReference>
<dbReference type="InterPro" id="IPR007789">
    <property type="entry name" value="DUF688"/>
</dbReference>
<gene>
    <name evidence="2" type="ORF">Sjap_001488</name>
</gene>
<feature type="region of interest" description="Disordered" evidence="1">
    <location>
        <begin position="23"/>
        <end position="44"/>
    </location>
</feature>
<evidence type="ECO:0000313" key="2">
    <source>
        <dbReference type="EMBL" id="KAK9154008.1"/>
    </source>
</evidence>